<dbReference type="GO" id="GO:0080120">
    <property type="term" value="P:CAAX-box protein maturation"/>
    <property type="evidence" value="ECO:0007669"/>
    <property type="project" value="UniProtKB-ARBA"/>
</dbReference>
<keyword evidence="3" id="KW-0378">Hydrolase</keyword>
<feature type="transmembrane region" description="Helical" evidence="1">
    <location>
        <begin position="66"/>
        <end position="85"/>
    </location>
</feature>
<proteinExistence type="predicted"/>
<keyword evidence="4" id="KW-1185">Reference proteome</keyword>
<keyword evidence="1" id="KW-0472">Membrane</keyword>
<keyword evidence="1" id="KW-0812">Transmembrane</keyword>
<feature type="transmembrane region" description="Helical" evidence="1">
    <location>
        <begin position="204"/>
        <end position="223"/>
    </location>
</feature>
<dbReference type="AlphaFoldDB" id="A0A6M1RJ23"/>
<accession>A0A6M1RJ23</accession>
<organism evidence="3 4">
    <name type="scientific">Limisphaera ngatamarikiensis</name>
    <dbReference type="NCBI Taxonomy" id="1324935"/>
    <lineage>
        <taxon>Bacteria</taxon>
        <taxon>Pseudomonadati</taxon>
        <taxon>Verrucomicrobiota</taxon>
        <taxon>Verrucomicrobiia</taxon>
        <taxon>Limisphaerales</taxon>
        <taxon>Limisphaeraceae</taxon>
        <taxon>Limisphaera</taxon>
    </lineage>
</organism>
<dbReference type="EMBL" id="JAAKYA010000071">
    <property type="protein sequence ID" value="NGO39736.1"/>
    <property type="molecule type" value="Genomic_DNA"/>
</dbReference>
<reference evidence="3 4" key="1">
    <citation type="submission" date="2020-02" db="EMBL/GenBank/DDBJ databases">
        <title>Draft genome sequence of Limisphaera ngatamarikiensis NGM72.4T, a thermophilic Verrucomicrobia grouped in subdivision 3.</title>
        <authorList>
            <person name="Carere C.R."/>
            <person name="Steen J."/>
            <person name="Hugenholtz P."/>
            <person name="Stott M.B."/>
        </authorList>
    </citation>
    <scope>NUCLEOTIDE SEQUENCE [LARGE SCALE GENOMIC DNA]</scope>
    <source>
        <strain evidence="3 4">NGM72.4</strain>
    </source>
</reference>
<dbReference type="Pfam" id="PF02517">
    <property type="entry name" value="Rce1-like"/>
    <property type="match status" value="1"/>
</dbReference>
<dbReference type="GO" id="GO:0006508">
    <property type="term" value="P:proteolysis"/>
    <property type="evidence" value="ECO:0007669"/>
    <property type="project" value="UniProtKB-KW"/>
</dbReference>
<dbReference type="Proteomes" id="UP000477311">
    <property type="component" value="Unassembled WGS sequence"/>
</dbReference>
<evidence type="ECO:0000259" key="2">
    <source>
        <dbReference type="Pfam" id="PF02517"/>
    </source>
</evidence>
<feature type="domain" description="CAAX prenyl protease 2/Lysostaphin resistance protein A-like" evidence="2">
    <location>
        <begin position="121"/>
        <end position="212"/>
    </location>
</feature>
<evidence type="ECO:0000313" key="3">
    <source>
        <dbReference type="EMBL" id="NGO39736.1"/>
    </source>
</evidence>
<feature type="transmembrane region" description="Helical" evidence="1">
    <location>
        <begin position="39"/>
        <end position="54"/>
    </location>
</feature>
<dbReference type="NCBIfam" id="TIGR03008">
    <property type="entry name" value="pepcterm_CAAX"/>
    <property type="match status" value="1"/>
</dbReference>
<protein>
    <submittedName>
        <fullName evidence="3">CAAX prenyl protease-related protein</fullName>
    </submittedName>
</protein>
<dbReference type="InterPro" id="IPR014346">
    <property type="entry name" value="Prenyl_protease-related"/>
</dbReference>
<name>A0A6M1RJ23_9BACT</name>
<feature type="transmembrane region" description="Helical" evidence="1">
    <location>
        <begin position="162"/>
        <end position="192"/>
    </location>
</feature>
<keyword evidence="1" id="KW-1133">Transmembrane helix</keyword>
<keyword evidence="3" id="KW-0645">Protease</keyword>
<dbReference type="GO" id="GO:0004175">
    <property type="term" value="F:endopeptidase activity"/>
    <property type="evidence" value="ECO:0007669"/>
    <property type="project" value="UniProtKB-ARBA"/>
</dbReference>
<dbReference type="RefSeq" id="WP_165107938.1">
    <property type="nucleotide sequence ID" value="NZ_JAAKYA010000071.1"/>
</dbReference>
<evidence type="ECO:0000313" key="4">
    <source>
        <dbReference type="Proteomes" id="UP000477311"/>
    </source>
</evidence>
<comment type="caution">
    <text evidence="3">The sequence shown here is derived from an EMBL/GenBank/DDBJ whole genome shotgun (WGS) entry which is preliminary data.</text>
</comment>
<sequence length="226" mass="26341">MRFLGRHLERSPVTARALPFFVFLILTAAQDFFGDAGRFWIYLFKTAVGAWLIWEMRPFVPEMRWAFSWEAVGVGVLVFVLWVGLDPFVPKNHLFFKPSEGGWNPHETFGQNSALAWVFILGRILGSSLVVPPLEEVFYRSFLYRWFIRVDFWNLPLNHRHALSWGVTSLIFGLVHYEWLAGILCGLLYQWLVLRKNRLGDAMTAHAITNFLLGLYIVLRGAWTFW</sequence>
<evidence type="ECO:0000256" key="1">
    <source>
        <dbReference type="SAM" id="Phobius"/>
    </source>
</evidence>
<dbReference type="InterPro" id="IPR003675">
    <property type="entry name" value="Rce1/LyrA-like_dom"/>
</dbReference>
<gene>
    <name evidence="3" type="ORF">G4L39_10070</name>
</gene>